<dbReference type="OMA" id="NVPMYKT"/>
<dbReference type="SUPFAM" id="SSF160920">
    <property type="entry name" value="PSTPO5379-like"/>
    <property type="match status" value="1"/>
</dbReference>
<accession>A0A0P9GI50</accession>
<name>A0A0P9GI50_RHOGW</name>
<evidence type="ECO:0008006" key="5">
    <source>
        <dbReference type="Google" id="ProtNLM"/>
    </source>
</evidence>
<dbReference type="GO" id="GO:0006536">
    <property type="term" value="P:glutamate metabolic process"/>
    <property type="evidence" value="ECO:0007669"/>
    <property type="project" value="TreeGrafter"/>
</dbReference>
<dbReference type="PIRSF" id="PIRSF029755">
    <property type="entry name" value="UCP029755"/>
    <property type="match status" value="1"/>
</dbReference>
<keyword evidence="2" id="KW-0456">Lyase</keyword>
<keyword evidence="4" id="KW-1185">Reference proteome</keyword>
<proteinExistence type="inferred from homology"/>
<gene>
    <name evidence="3" type="ORF">RHOBADRAFT_39254</name>
</gene>
<protein>
    <recommendedName>
        <fullName evidence="5">DUF1445 domain-containing protein</fullName>
    </recommendedName>
</protein>
<dbReference type="GO" id="GO:0047820">
    <property type="term" value="F:D-glutamate cyclase activity"/>
    <property type="evidence" value="ECO:0007669"/>
    <property type="project" value="TreeGrafter"/>
</dbReference>
<dbReference type="GeneID" id="28974056"/>
<evidence type="ECO:0000256" key="2">
    <source>
        <dbReference type="ARBA" id="ARBA00023239"/>
    </source>
</evidence>
<dbReference type="Gene3D" id="3.40.1640.10">
    <property type="entry name" value="PSTPO5379-like"/>
    <property type="match status" value="1"/>
</dbReference>
<dbReference type="AlphaFoldDB" id="A0A0P9GI50"/>
<dbReference type="Pfam" id="PF07286">
    <property type="entry name" value="D-Glu_cyclase"/>
    <property type="match status" value="1"/>
</dbReference>
<organism evidence="3 4">
    <name type="scientific">Rhodotorula graminis (strain WP1)</name>
    <dbReference type="NCBI Taxonomy" id="578459"/>
    <lineage>
        <taxon>Eukaryota</taxon>
        <taxon>Fungi</taxon>
        <taxon>Dikarya</taxon>
        <taxon>Basidiomycota</taxon>
        <taxon>Pucciniomycotina</taxon>
        <taxon>Microbotryomycetes</taxon>
        <taxon>Sporidiobolales</taxon>
        <taxon>Sporidiobolaceae</taxon>
        <taxon>Rhodotorula</taxon>
    </lineage>
</organism>
<dbReference type="EMBL" id="KQ474086">
    <property type="protein sequence ID" value="KPV72644.1"/>
    <property type="molecule type" value="Genomic_DNA"/>
</dbReference>
<evidence type="ECO:0000313" key="4">
    <source>
        <dbReference type="Proteomes" id="UP000053890"/>
    </source>
</evidence>
<sequence length="271" mass="28982">MTIAPRPLTPLDVRLACRSGQWNAASTAGHCAGFVQANLVVLPSKYADDFRALCARNPVPCPLLGETVAPGNPTLPPHLAEDCDVRTDAPAYNVYVGGNLVATKKDIVDEWRDDSVCFLIGCSFSFEAALTAGGLTPRQIEISKNVPMYKTRAPLAAAGVFSGRMVVSMRPYLPSQVELARDLTRPFVRAHGEPVAWGAKGAAELGIDDPLGESPDFGEASEVREGEVPVYWGCGVTPQNVIMESKLPDCVLGHAPGHMLVLDLRDEEVCA</sequence>
<dbReference type="FunFam" id="3.30.2040.10:FF:000001">
    <property type="entry name" value="D-glutamate cyclase, mitochondrial"/>
    <property type="match status" value="1"/>
</dbReference>
<comment type="similarity">
    <text evidence="1">Belongs to the D-glutamate cyclase family.</text>
</comment>
<dbReference type="STRING" id="578459.A0A0P9GI50"/>
<evidence type="ECO:0000313" key="3">
    <source>
        <dbReference type="EMBL" id="KPV72644.1"/>
    </source>
</evidence>
<dbReference type="InterPro" id="IPR009906">
    <property type="entry name" value="D-Glu_cyclase"/>
</dbReference>
<dbReference type="PANTHER" id="PTHR32022:SF10">
    <property type="entry name" value="D-GLUTAMATE CYCLASE, MITOCHONDRIAL"/>
    <property type="match status" value="1"/>
</dbReference>
<evidence type="ECO:0000256" key="1">
    <source>
        <dbReference type="ARBA" id="ARBA00007896"/>
    </source>
</evidence>
<dbReference type="RefSeq" id="XP_018268693.1">
    <property type="nucleotide sequence ID" value="XM_018413607.1"/>
</dbReference>
<reference evidence="3 4" key="1">
    <citation type="journal article" date="2015" name="Front. Microbiol.">
        <title>Genome sequence of the plant growth promoting endophytic yeast Rhodotorula graminis WP1.</title>
        <authorList>
            <person name="Firrincieli A."/>
            <person name="Otillar R."/>
            <person name="Salamov A."/>
            <person name="Schmutz J."/>
            <person name="Khan Z."/>
            <person name="Redman R.S."/>
            <person name="Fleck N.D."/>
            <person name="Lindquist E."/>
            <person name="Grigoriev I.V."/>
            <person name="Doty S.L."/>
        </authorList>
    </citation>
    <scope>NUCLEOTIDE SEQUENCE [LARGE SCALE GENOMIC DNA]</scope>
    <source>
        <strain evidence="3 4">WP1</strain>
    </source>
</reference>
<dbReference type="InterPro" id="IPR038021">
    <property type="entry name" value="Putative_hydro-lyase"/>
</dbReference>
<dbReference type="OrthoDB" id="10262538at2759"/>
<dbReference type="Gene3D" id="3.30.2040.10">
    <property type="entry name" value="PSTPO5379-like domain"/>
    <property type="match status" value="1"/>
</dbReference>
<dbReference type="PANTHER" id="PTHR32022">
    <property type="entry name" value="D-GLUTAMATE CYCLASE, MITOCHONDRIAL"/>
    <property type="match status" value="1"/>
</dbReference>
<dbReference type="InterPro" id="IPR016938">
    <property type="entry name" value="UPF0317"/>
</dbReference>
<dbReference type="Proteomes" id="UP000053890">
    <property type="component" value="Unassembled WGS sequence"/>
</dbReference>